<dbReference type="InterPro" id="IPR010998">
    <property type="entry name" value="Integrase_recombinase_N"/>
</dbReference>
<organism evidence="4">
    <name type="scientific">Volvox carteri f. nagariensis</name>
    <dbReference type="NCBI Taxonomy" id="3068"/>
    <lineage>
        <taxon>Eukaryota</taxon>
        <taxon>Viridiplantae</taxon>
        <taxon>Chlorophyta</taxon>
        <taxon>core chlorophytes</taxon>
        <taxon>Chlorophyceae</taxon>
        <taxon>CS clade</taxon>
        <taxon>Chlamydomonadales</taxon>
        <taxon>Volvocaceae</taxon>
        <taxon>Volvox</taxon>
    </lineage>
</organism>
<keyword evidence="4" id="KW-1185">Reference proteome</keyword>
<dbReference type="RefSeq" id="XP_002947048.1">
    <property type="nucleotide sequence ID" value="XM_002947002.1"/>
</dbReference>
<dbReference type="EMBL" id="GL378326">
    <property type="protein sequence ID" value="EFJ51638.1"/>
    <property type="molecule type" value="Genomic_DNA"/>
</dbReference>
<accession>D8TKX4</accession>
<name>D8TKX4_VOLCA</name>
<reference evidence="3 4" key="1">
    <citation type="journal article" date="2010" name="Science">
        <title>Genomic analysis of organismal complexity in the multicellular green alga Volvox carteri.</title>
        <authorList>
            <person name="Prochnik S.E."/>
            <person name="Umen J."/>
            <person name="Nedelcu A.M."/>
            <person name="Hallmann A."/>
            <person name="Miller S.M."/>
            <person name="Nishii I."/>
            <person name="Ferris P."/>
            <person name="Kuo A."/>
            <person name="Mitros T."/>
            <person name="Fritz-Laylin L.K."/>
            <person name="Hellsten U."/>
            <person name="Chapman J."/>
            <person name="Simakov O."/>
            <person name="Rensing S.A."/>
            <person name="Terry A."/>
            <person name="Pangilinan J."/>
            <person name="Kapitonov V."/>
            <person name="Jurka J."/>
            <person name="Salamov A."/>
            <person name="Shapiro H."/>
            <person name="Schmutz J."/>
            <person name="Grimwood J."/>
            <person name="Lindquist E."/>
            <person name="Lucas S."/>
            <person name="Grigoriev I.V."/>
            <person name="Schmitt R."/>
            <person name="Kirk D."/>
            <person name="Rokhsar D.S."/>
        </authorList>
    </citation>
    <scope>NUCLEOTIDE SEQUENCE [LARGE SCALE GENOMIC DNA]</scope>
    <source>
        <strain evidence="4">f. Nagariensis / Eve</strain>
    </source>
</reference>
<gene>
    <name evidence="3" type="ORF">VOLCADRAFT_87280</name>
</gene>
<protein>
    <submittedName>
        <fullName evidence="3">Uncharacterized protein</fullName>
    </submittedName>
</protein>
<dbReference type="Gene3D" id="1.10.150.130">
    <property type="match status" value="1"/>
</dbReference>
<evidence type="ECO:0000313" key="3">
    <source>
        <dbReference type="EMBL" id="EFJ51638.1"/>
    </source>
</evidence>
<dbReference type="STRING" id="3068.D8TKX4"/>
<dbReference type="InParanoid" id="D8TKX4"/>
<evidence type="ECO:0000313" key="4">
    <source>
        <dbReference type="Proteomes" id="UP000001058"/>
    </source>
</evidence>
<dbReference type="AlphaFoldDB" id="D8TKX4"/>
<dbReference type="GeneID" id="9620145"/>
<proteinExistence type="predicted"/>
<evidence type="ECO:0000256" key="1">
    <source>
        <dbReference type="ARBA" id="ARBA00023125"/>
    </source>
</evidence>
<feature type="region of interest" description="Disordered" evidence="2">
    <location>
        <begin position="148"/>
        <end position="167"/>
    </location>
</feature>
<keyword evidence="1" id="KW-0238">DNA-binding</keyword>
<dbReference type="OrthoDB" id="536189at2759"/>
<evidence type="ECO:0000256" key="2">
    <source>
        <dbReference type="SAM" id="MobiDB-lite"/>
    </source>
</evidence>
<dbReference type="KEGG" id="vcn:VOLCADRAFT_87280"/>
<dbReference type="SUPFAM" id="SSF47823">
    <property type="entry name" value="lambda integrase-like, N-terminal domain"/>
    <property type="match status" value="1"/>
</dbReference>
<sequence length="247" mass="27354">MEELAQLAVALHGSAVADSSSVTYKSGRRRFVRFCAEVAGVPEADALPRQRGSDLNRDLVCLFIAHAVGRYATSTVTGTLSALADWQRFMGVSPEAYISRDTLVKRTLGQVLRRTAAGPESAPSMAKAPLPLGVLRLLVAWLRATTNRHHQPPPPTVTTNRHHHHHNHNHYHYGQVSQAVGTGSGFRLPYGTHPWGRTLGDALVIPPPAYTTRTFYAHARYLLWYVHDLLANLDPLIPRTLHRCMQP</sequence>
<dbReference type="Proteomes" id="UP000001058">
    <property type="component" value="Unassembled WGS sequence"/>
</dbReference>
<dbReference type="GO" id="GO:0003677">
    <property type="term" value="F:DNA binding"/>
    <property type="evidence" value="ECO:0007669"/>
    <property type="project" value="UniProtKB-KW"/>
</dbReference>